<keyword evidence="4" id="KW-1185">Reference proteome</keyword>
<dbReference type="RefSeq" id="WP_072986437.1">
    <property type="nucleotide sequence ID" value="NZ_FQZB01000008.1"/>
</dbReference>
<dbReference type="PANTHER" id="PTHR43630">
    <property type="entry name" value="POLY-BETA-1,6-N-ACETYL-D-GLUCOSAMINE SYNTHASE"/>
    <property type="match status" value="1"/>
</dbReference>
<dbReference type="Gene3D" id="1.25.40.10">
    <property type="entry name" value="Tetratricopeptide repeat domain"/>
    <property type="match status" value="1"/>
</dbReference>
<feature type="domain" description="Glycosyltransferase 2-like" evidence="2">
    <location>
        <begin position="5"/>
        <end position="142"/>
    </location>
</feature>
<evidence type="ECO:0000313" key="3">
    <source>
        <dbReference type="EMBL" id="SHJ41133.1"/>
    </source>
</evidence>
<dbReference type="CDD" id="cd02511">
    <property type="entry name" value="Beta4Glucosyltransferase"/>
    <property type="match status" value="1"/>
</dbReference>
<dbReference type="STRING" id="1121302.SAMN02745163_01899"/>
<dbReference type="OrthoDB" id="9815923at2"/>
<sequence>MITLSVCIISKNEEKNIGRCLRSISNIADEIIIVDTGSTDKTIDIAKNFNAKIIKSNWNNDFSNARNLALDNAIMDYILYIDCDEELDTSNGMLLKKSLGTKDNIECYCINLINIVNGKKNMSIQSLRIFKNRPEFRFKGKIHEQIFPSICEIYGDDCVELLDKINLYHYGYDINKADIQKKIQRNLSIFREYDENEKDGFYYYNLGNEYLRLNDLEAAIKNYIKAFNIPSFDNGFRIFLSIYLVKSLFDLKRYKEALYYADKFITEYEYFSDLIFLKAICYYEIGKFSNTKASILQYLASKDKVVGYPEFKFDASTDIIAFLKELSTKSIDTKGNALTTIIIIDKDSPHLEQTIKSVNELSKEIILVYDDNKTFGVKELQHYLVKIYNYNKKGLSKTLNVLLKRITTPWVLILKSGESLGLNEAKLISKDINSNSSVGFYVPIINSSTSKIKTTEFRLFKGSEYKKYSSLNKFEDSISLQKSINTSSGCIIES</sequence>
<dbReference type="Proteomes" id="UP000184310">
    <property type="component" value="Unassembled WGS sequence"/>
</dbReference>
<dbReference type="InterPro" id="IPR001173">
    <property type="entry name" value="Glyco_trans_2-like"/>
</dbReference>
<keyword evidence="3" id="KW-0808">Transferase</keyword>
<dbReference type="PANTHER" id="PTHR43630:SF2">
    <property type="entry name" value="GLYCOSYLTRANSFERASE"/>
    <property type="match status" value="1"/>
</dbReference>
<dbReference type="SUPFAM" id="SSF53448">
    <property type="entry name" value="Nucleotide-diphospho-sugar transferases"/>
    <property type="match status" value="2"/>
</dbReference>
<dbReference type="Pfam" id="PF00535">
    <property type="entry name" value="Glycos_transf_2"/>
    <property type="match status" value="1"/>
</dbReference>
<dbReference type="InterPro" id="IPR011990">
    <property type="entry name" value="TPR-like_helical_dom_sf"/>
</dbReference>
<proteinExistence type="predicted"/>
<evidence type="ECO:0000256" key="1">
    <source>
        <dbReference type="PROSITE-ProRule" id="PRU00339"/>
    </source>
</evidence>
<evidence type="ECO:0000259" key="2">
    <source>
        <dbReference type="Pfam" id="PF00535"/>
    </source>
</evidence>
<dbReference type="InterPro" id="IPR029044">
    <property type="entry name" value="Nucleotide-diphossugar_trans"/>
</dbReference>
<dbReference type="InterPro" id="IPR019734">
    <property type="entry name" value="TPR_rpt"/>
</dbReference>
<dbReference type="AlphaFoldDB" id="A0A1M6J346"/>
<keyword evidence="1" id="KW-0802">TPR repeat</keyword>
<organism evidence="3 4">
    <name type="scientific">Clostridium cavendishii DSM 21758</name>
    <dbReference type="NCBI Taxonomy" id="1121302"/>
    <lineage>
        <taxon>Bacteria</taxon>
        <taxon>Bacillati</taxon>
        <taxon>Bacillota</taxon>
        <taxon>Clostridia</taxon>
        <taxon>Eubacteriales</taxon>
        <taxon>Clostridiaceae</taxon>
        <taxon>Clostridium</taxon>
    </lineage>
</organism>
<feature type="repeat" description="TPR" evidence="1">
    <location>
        <begin position="200"/>
        <end position="233"/>
    </location>
</feature>
<dbReference type="PROSITE" id="PS50005">
    <property type="entry name" value="TPR"/>
    <property type="match status" value="1"/>
</dbReference>
<accession>A0A1M6J346</accession>
<dbReference type="EMBL" id="FQZB01000008">
    <property type="protein sequence ID" value="SHJ41133.1"/>
    <property type="molecule type" value="Genomic_DNA"/>
</dbReference>
<protein>
    <submittedName>
        <fullName evidence="3">Glycosyltransferase involved in cell wall bisynthesis</fullName>
    </submittedName>
</protein>
<dbReference type="SUPFAM" id="SSF48452">
    <property type="entry name" value="TPR-like"/>
    <property type="match status" value="1"/>
</dbReference>
<name>A0A1M6J346_9CLOT</name>
<dbReference type="GO" id="GO:0016740">
    <property type="term" value="F:transferase activity"/>
    <property type="evidence" value="ECO:0007669"/>
    <property type="project" value="UniProtKB-KW"/>
</dbReference>
<dbReference type="Gene3D" id="3.90.550.10">
    <property type="entry name" value="Spore Coat Polysaccharide Biosynthesis Protein SpsA, Chain A"/>
    <property type="match status" value="2"/>
</dbReference>
<reference evidence="3 4" key="1">
    <citation type="submission" date="2016-11" db="EMBL/GenBank/DDBJ databases">
        <authorList>
            <person name="Jaros S."/>
            <person name="Januszkiewicz K."/>
            <person name="Wedrychowicz H."/>
        </authorList>
    </citation>
    <scope>NUCLEOTIDE SEQUENCE [LARGE SCALE GENOMIC DNA]</scope>
    <source>
        <strain evidence="3 4">DSM 21758</strain>
    </source>
</reference>
<gene>
    <name evidence="3" type="ORF">SAMN02745163_01899</name>
</gene>
<evidence type="ECO:0000313" key="4">
    <source>
        <dbReference type="Proteomes" id="UP000184310"/>
    </source>
</evidence>